<dbReference type="AlphaFoldDB" id="A0A645DGW7"/>
<evidence type="ECO:0000313" key="2">
    <source>
        <dbReference type="EMBL" id="MPM88710.1"/>
    </source>
</evidence>
<comment type="caution">
    <text evidence="2">The sequence shown here is derived from an EMBL/GenBank/DDBJ whole genome shotgun (WGS) entry which is preliminary data.</text>
</comment>
<evidence type="ECO:0000256" key="1">
    <source>
        <dbReference type="SAM" id="Phobius"/>
    </source>
</evidence>
<keyword evidence="1" id="KW-1133">Transmembrane helix</keyword>
<organism evidence="2">
    <name type="scientific">bioreactor metagenome</name>
    <dbReference type="NCBI Taxonomy" id="1076179"/>
    <lineage>
        <taxon>unclassified sequences</taxon>
        <taxon>metagenomes</taxon>
        <taxon>ecological metagenomes</taxon>
    </lineage>
</organism>
<dbReference type="EMBL" id="VSSQ01036277">
    <property type="protein sequence ID" value="MPM88710.1"/>
    <property type="molecule type" value="Genomic_DNA"/>
</dbReference>
<reference evidence="2" key="1">
    <citation type="submission" date="2019-08" db="EMBL/GenBank/DDBJ databases">
        <authorList>
            <person name="Kucharzyk K."/>
            <person name="Murdoch R.W."/>
            <person name="Higgins S."/>
            <person name="Loffler F."/>
        </authorList>
    </citation>
    <scope>NUCLEOTIDE SEQUENCE</scope>
</reference>
<protein>
    <submittedName>
        <fullName evidence="2">Uncharacterized protein</fullName>
    </submittedName>
</protein>
<feature type="transmembrane region" description="Helical" evidence="1">
    <location>
        <begin position="12"/>
        <end position="28"/>
    </location>
</feature>
<gene>
    <name evidence="2" type="ORF">SDC9_135814</name>
</gene>
<name>A0A645DGW7_9ZZZZ</name>
<accession>A0A645DGW7</accession>
<proteinExistence type="predicted"/>
<sequence length="58" mass="6448">MIKNPLKKQNSLNVAAIIMSTFVLTAKFGKTVIFTVNIFIAIGVIVFLFIIHKLLSKV</sequence>
<keyword evidence="1" id="KW-0472">Membrane</keyword>
<keyword evidence="1" id="KW-0812">Transmembrane</keyword>
<feature type="transmembrane region" description="Helical" evidence="1">
    <location>
        <begin position="34"/>
        <end position="55"/>
    </location>
</feature>